<dbReference type="EMBL" id="LXFE01000131">
    <property type="protein sequence ID" value="OLL26959.1"/>
    <property type="molecule type" value="Genomic_DNA"/>
</dbReference>
<proteinExistence type="predicted"/>
<gene>
    <name evidence="2" type="ORF">NEOLI_005261</name>
</gene>
<protein>
    <recommendedName>
        <fullName evidence="4">C2H2-type domain-containing protein</fullName>
    </recommendedName>
</protein>
<evidence type="ECO:0000256" key="1">
    <source>
        <dbReference type="SAM" id="MobiDB-lite"/>
    </source>
</evidence>
<dbReference type="STRING" id="1198029.A0A1U7LWF9"/>
<sequence length="190" mass="21729">MTSNSTSCIPIDQSSDSECFDLNSELVESQSTASRYNREESDASDPSPCRKRRKTTATEIWAYARGAHNQELERDDFGHKCWYCARCGQQCASLGRARTHMLRFHNVKVQNEALTPVQQAKKNTLDLIFGRQSQLQQGRDYEQERHLKSAINKEAFDEALAQLITVHNLPFQCVQWPALHSLLYSINYTA</sequence>
<evidence type="ECO:0000313" key="3">
    <source>
        <dbReference type="Proteomes" id="UP000186594"/>
    </source>
</evidence>
<dbReference type="OrthoDB" id="3892490at2759"/>
<feature type="non-terminal residue" evidence="2">
    <location>
        <position position="190"/>
    </location>
</feature>
<organism evidence="2 3">
    <name type="scientific">Neolecta irregularis (strain DAH-3)</name>
    <dbReference type="NCBI Taxonomy" id="1198029"/>
    <lineage>
        <taxon>Eukaryota</taxon>
        <taxon>Fungi</taxon>
        <taxon>Dikarya</taxon>
        <taxon>Ascomycota</taxon>
        <taxon>Taphrinomycotina</taxon>
        <taxon>Neolectales</taxon>
        <taxon>Neolectaceae</taxon>
        <taxon>Neolecta</taxon>
    </lineage>
</organism>
<keyword evidence="3" id="KW-1185">Reference proteome</keyword>
<dbReference type="Proteomes" id="UP000186594">
    <property type="component" value="Unassembled WGS sequence"/>
</dbReference>
<reference evidence="2 3" key="1">
    <citation type="submission" date="2016-04" db="EMBL/GenBank/DDBJ databases">
        <title>Evolutionary innovation and constraint leading to complex multicellularity in the Ascomycota.</title>
        <authorList>
            <person name="Cisse O."/>
            <person name="Nguyen A."/>
            <person name="Hewitt D.A."/>
            <person name="Jedd G."/>
            <person name="Stajich J.E."/>
        </authorList>
    </citation>
    <scope>NUCLEOTIDE SEQUENCE [LARGE SCALE GENOMIC DNA]</scope>
    <source>
        <strain evidence="2 3">DAH-3</strain>
    </source>
</reference>
<name>A0A1U7LWF9_NEOID</name>
<feature type="region of interest" description="Disordered" evidence="1">
    <location>
        <begin position="29"/>
        <end position="53"/>
    </location>
</feature>
<evidence type="ECO:0008006" key="4">
    <source>
        <dbReference type="Google" id="ProtNLM"/>
    </source>
</evidence>
<dbReference type="AlphaFoldDB" id="A0A1U7LWF9"/>
<accession>A0A1U7LWF9</accession>
<evidence type="ECO:0000313" key="2">
    <source>
        <dbReference type="EMBL" id="OLL26959.1"/>
    </source>
</evidence>
<comment type="caution">
    <text evidence="2">The sequence shown here is derived from an EMBL/GenBank/DDBJ whole genome shotgun (WGS) entry which is preliminary data.</text>
</comment>